<proteinExistence type="inferred from homology"/>
<evidence type="ECO:0000256" key="2">
    <source>
        <dbReference type="ARBA" id="ARBA00006924"/>
    </source>
</evidence>
<comment type="cofactor">
    <cofactor evidence="10">
        <name>Zn(2+)</name>
        <dbReference type="ChEBI" id="CHEBI:29105"/>
    </cofactor>
    <text evidence="10">Binds 1 zinc ion per subunit.</text>
</comment>
<name>A0A317XTS8_9BASI</name>
<reference evidence="14 15" key="1">
    <citation type="journal article" date="2018" name="Mol. Biol. Evol.">
        <title>Broad Genomic Sampling Reveals a Smut Pathogenic Ancestry of the Fungal Clade Ustilaginomycotina.</title>
        <authorList>
            <person name="Kijpornyongpan T."/>
            <person name="Mondo S.J."/>
            <person name="Barry K."/>
            <person name="Sandor L."/>
            <person name="Lee J."/>
            <person name="Lipzen A."/>
            <person name="Pangilinan J."/>
            <person name="LaButti K."/>
            <person name="Hainaut M."/>
            <person name="Henrissat B."/>
            <person name="Grigoriev I.V."/>
            <person name="Spatafora J.W."/>
            <person name="Aime M.C."/>
        </authorList>
    </citation>
    <scope>NUCLEOTIDE SEQUENCE [LARGE SCALE GENOMIC DNA]</scope>
    <source>
        <strain evidence="14 15">MCA 3645</strain>
    </source>
</reference>
<feature type="binding site" evidence="10 11">
    <location>
        <position position="187"/>
    </location>
    <ligand>
        <name>Zn(2+)</name>
        <dbReference type="ChEBI" id="CHEBI:29105"/>
    </ligand>
</feature>
<feature type="compositionally biased region" description="Basic and acidic residues" evidence="12">
    <location>
        <begin position="375"/>
        <end position="410"/>
    </location>
</feature>
<dbReference type="Gene3D" id="3.30.1600.10">
    <property type="entry name" value="SIR2/SIRT2 'Small Domain"/>
    <property type="match status" value="1"/>
</dbReference>
<dbReference type="InterPro" id="IPR026590">
    <property type="entry name" value="Ssirtuin_cat_dom"/>
</dbReference>
<dbReference type="GO" id="GO:0046872">
    <property type="term" value="F:metal ion binding"/>
    <property type="evidence" value="ECO:0007669"/>
    <property type="project" value="UniProtKB-KW"/>
</dbReference>
<feature type="binding site" evidence="9">
    <location>
        <begin position="84"/>
        <end position="86"/>
    </location>
    <ligand>
        <name>NAD(+)</name>
        <dbReference type="ChEBI" id="CHEBI:57540"/>
    </ligand>
</feature>
<dbReference type="InParanoid" id="A0A317XTS8"/>
<dbReference type="PIRSF" id="PIRSF037938">
    <property type="entry name" value="SIR2_euk"/>
    <property type="match status" value="1"/>
</dbReference>
<evidence type="ECO:0000256" key="7">
    <source>
        <dbReference type="ARBA" id="ARBA00023027"/>
    </source>
</evidence>
<evidence type="ECO:0000313" key="15">
    <source>
        <dbReference type="Proteomes" id="UP000246740"/>
    </source>
</evidence>
<evidence type="ECO:0000259" key="13">
    <source>
        <dbReference type="PROSITE" id="PS50305"/>
    </source>
</evidence>
<keyword evidence="7 9" id="KW-0520">NAD</keyword>
<evidence type="ECO:0000256" key="12">
    <source>
        <dbReference type="SAM" id="MobiDB-lite"/>
    </source>
</evidence>
<dbReference type="AlphaFoldDB" id="A0A317XTS8"/>
<dbReference type="EC" id="2.3.1.286" evidence="3"/>
<protein>
    <recommendedName>
        <fullName evidence="3">protein acetyllysine N-acetyltransferase</fullName>
        <ecNumber evidence="3">2.3.1.286</ecNumber>
    </recommendedName>
</protein>
<dbReference type="PROSITE" id="PS50305">
    <property type="entry name" value="SIRTUIN"/>
    <property type="match status" value="1"/>
</dbReference>
<feature type="region of interest" description="Disordered" evidence="12">
    <location>
        <begin position="363"/>
        <end position="471"/>
    </location>
</feature>
<dbReference type="STRING" id="1882483.A0A317XTS8"/>
<comment type="subcellular location">
    <subcellularLocation>
        <location evidence="1">Mitochondrion</location>
    </subcellularLocation>
</comment>
<dbReference type="InterPro" id="IPR026591">
    <property type="entry name" value="Sirtuin_cat_small_dom_sf"/>
</dbReference>
<feature type="active site" description="Proton acceptor" evidence="8 11">
    <location>
        <position position="176"/>
    </location>
</feature>
<dbReference type="GO" id="GO:0005739">
    <property type="term" value="C:mitochondrion"/>
    <property type="evidence" value="ECO:0007669"/>
    <property type="project" value="UniProtKB-SubCell"/>
</dbReference>
<dbReference type="GO" id="GO:0070403">
    <property type="term" value="F:NAD+ binding"/>
    <property type="evidence" value="ECO:0007669"/>
    <property type="project" value="InterPro"/>
</dbReference>
<dbReference type="InterPro" id="IPR050134">
    <property type="entry name" value="NAD-dep_sirtuin_deacylases"/>
</dbReference>
<dbReference type="Gene3D" id="3.40.50.1220">
    <property type="entry name" value="TPP-binding domain"/>
    <property type="match status" value="1"/>
</dbReference>
<evidence type="ECO:0000256" key="6">
    <source>
        <dbReference type="ARBA" id="ARBA00022833"/>
    </source>
</evidence>
<feature type="region of interest" description="Disordered" evidence="12">
    <location>
        <begin position="24"/>
        <end position="44"/>
    </location>
</feature>
<evidence type="ECO:0000256" key="4">
    <source>
        <dbReference type="ARBA" id="ARBA00022679"/>
    </source>
</evidence>
<keyword evidence="4" id="KW-0808">Transferase</keyword>
<dbReference type="FunCoup" id="A0A317XTS8">
    <property type="interactions" value="192"/>
</dbReference>
<dbReference type="InterPro" id="IPR017328">
    <property type="entry name" value="Sirtuin_class_I"/>
</dbReference>
<evidence type="ECO:0000256" key="10">
    <source>
        <dbReference type="PIRSR" id="PIRSR037938-3"/>
    </source>
</evidence>
<evidence type="ECO:0000256" key="5">
    <source>
        <dbReference type="ARBA" id="ARBA00022723"/>
    </source>
</evidence>
<feature type="binding site" evidence="9">
    <location>
        <begin position="156"/>
        <end position="159"/>
    </location>
    <ligand>
        <name>NAD(+)</name>
        <dbReference type="ChEBI" id="CHEBI:57540"/>
    </ligand>
</feature>
<dbReference type="GO" id="GO:0017136">
    <property type="term" value="F:histone deacetylase activity, NAD-dependent"/>
    <property type="evidence" value="ECO:0007669"/>
    <property type="project" value="InterPro"/>
</dbReference>
<evidence type="ECO:0000256" key="9">
    <source>
        <dbReference type="PIRSR" id="PIRSR037938-2"/>
    </source>
</evidence>
<dbReference type="Proteomes" id="UP000246740">
    <property type="component" value="Unassembled WGS sequence"/>
</dbReference>
<dbReference type="PANTHER" id="PTHR11085:SF6">
    <property type="entry name" value="NAD-DEPENDENT PROTEIN DEACETYLASE SIRTUIN-2"/>
    <property type="match status" value="1"/>
</dbReference>
<dbReference type="PANTHER" id="PTHR11085">
    <property type="entry name" value="NAD-DEPENDENT PROTEIN DEACYLASE SIRTUIN-5, MITOCHONDRIAL-RELATED"/>
    <property type="match status" value="1"/>
</dbReference>
<evidence type="ECO:0000256" key="11">
    <source>
        <dbReference type="PROSITE-ProRule" id="PRU00236"/>
    </source>
</evidence>
<comment type="similarity">
    <text evidence="2">Belongs to the sirtuin family. Class I subfamily.</text>
</comment>
<evidence type="ECO:0000256" key="8">
    <source>
        <dbReference type="PIRSR" id="PIRSR037938-1"/>
    </source>
</evidence>
<feature type="binding site" evidence="9">
    <location>
        <begin position="72"/>
        <end position="76"/>
    </location>
    <ligand>
        <name>NAD(+)</name>
        <dbReference type="ChEBI" id="CHEBI:57540"/>
    </ligand>
</feature>
<evidence type="ECO:0000256" key="1">
    <source>
        <dbReference type="ARBA" id="ARBA00004173"/>
    </source>
</evidence>
<accession>A0A317XTS8</accession>
<keyword evidence="6 10" id="KW-0862">Zinc</keyword>
<feature type="binding site" evidence="11">
    <location>
        <position position="208"/>
    </location>
    <ligand>
        <name>Zn(2+)</name>
        <dbReference type="ChEBI" id="CHEBI:29105"/>
    </ligand>
</feature>
<feature type="binding site" evidence="11">
    <location>
        <position position="213"/>
    </location>
    <ligand>
        <name>Zn(2+)</name>
        <dbReference type="ChEBI" id="CHEBI:29105"/>
    </ligand>
</feature>
<evidence type="ECO:0000313" key="14">
    <source>
        <dbReference type="EMBL" id="PWZ01685.1"/>
    </source>
</evidence>
<organism evidence="14 15">
    <name type="scientific">Testicularia cyperi</name>
    <dbReference type="NCBI Taxonomy" id="1882483"/>
    <lineage>
        <taxon>Eukaryota</taxon>
        <taxon>Fungi</taxon>
        <taxon>Dikarya</taxon>
        <taxon>Basidiomycota</taxon>
        <taxon>Ustilaginomycotina</taxon>
        <taxon>Ustilaginomycetes</taxon>
        <taxon>Ustilaginales</taxon>
        <taxon>Anthracoideaceae</taxon>
        <taxon>Testicularia</taxon>
    </lineage>
</organism>
<dbReference type="CDD" id="cd01408">
    <property type="entry name" value="SIRT1"/>
    <property type="match status" value="1"/>
</dbReference>
<feature type="binding site" evidence="9">
    <location>
        <begin position="263"/>
        <end position="264"/>
    </location>
    <ligand>
        <name>NAD(+)</name>
        <dbReference type="ChEBI" id="CHEBI:57540"/>
    </ligand>
</feature>
<gene>
    <name evidence="14" type="ORF">BCV70DRAFT_199121</name>
</gene>
<dbReference type="InterPro" id="IPR003000">
    <property type="entry name" value="Sirtuin"/>
</dbReference>
<dbReference type="EMBL" id="KZ819190">
    <property type="protein sequence ID" value="PWZ01685.1"/>
    <property type="molecule type" value="Genomic_DNA"/>
</dbReference>
<sequence>MGFIGQLVKRLSVFRYRRRQTSVTLRSNDKMPSEGSSRSNAFFPHESGPSLEGVASLIASDSIERIVVLAGAGISTSAVPPIPDFRTPGTGLYSNLSQYNLPYAEAIFDINYFQRKPQPFFTLAKELYPGNFKPSLTHYFFALLHQNKKLLRVFTQNVDTLERIAGLPSDKIVEAHGSFASASCLQCKKQVDEQWMRDKVMQGEIARCPNPKCSSSTGKGKPRQSQPGLVKPDIVFFGEGLPERFFRCISDLRRAQLLIVLGTSLQVHPFAGLVDAVPDDCPRVLINLERVGELAGYSDFGGGGMRGSLNETGFDFDGVSYGGPDKTRDVFWGGKADEGILQLAEHLGWKQQLIDLRDRGHANLDNTWNKPRKSPTKEQIDPAPDEKPRRAESVTDKSKDVAEKVGKAADSKPSPLSNKNQEPTTSAKDPTDDLAAKLDSTTLQDRTETKAPSTQSSAVSQGSEKDSADKS</sequence>
<dbReference type="InterPro" id="IPR029035">
    <property type="entry name" value="DHS-like_NAD/FAD-binding_dom"/>
</dbReference>
<dbReference type="Pfam" id="PF02146">
    <property type="entry name" value="SIR2"/>
    <property type="match status" value="1"/>
</dbReference>
<feature type="binding site" evidence="10 11">
    <location>
        <position position="184"/>
    </location>
    <ligand>
        <name>Zn(2+)</name>
        <dbReference type="ChEBI" id="CHEBI:29105"/>
    </ligand>
</feature>
<evidence type="ECO:0000256" key="3">
    <source>
        <dbReference type="ARBA" id="ARBA00012928"/>
    </source>
</evidence>
<feature type="binding site" evidence="9">
    <location>
        <begin position="287"/>
        <end position="289"/>
    </location>
    <ligand>
        <name>NAD(+)</name>
        <dbReference type="ChEBI" id="CHEBI:57540"/>
    </ligand>
</feature>
<keyword evidence="5 10" id="KW-0479">Metal-binding</keyword>
<feature type="domain" description="Deacetylase sirtuin-type" evidence="13">
    <location>
        <begin position="44"/>
        <end position="350"/>
    </location>
</feature>
<feature type="compositionally biased region" description="Polar residues" evidence="12">
    <location>
        <begin position="414"/>
        <end position="428"/>
    </location>
</feature>
<dbReference type="GO" id="GO:0005634">
    <property type="term" value="C:nucleus"/>
    <property type="evidence" value="ECO:0007669"/>
    <property type="project" value="TreeGrafter"/>
</dbReference>
<keyword evidence="15" id="KW-1185">Reference proteome</keyword>
<dbReference type="SUPFAM" id="SSF52467">
    <property type="entry name" value="DHS-like NAD/FAD-binding domain"/>
    <property type="match status" value="1"/>
</dbReference>
<dbReference type="OrthoDB" id="420264at2759"/>
<feature type="compositionally biased region" description="Polar residues" evidence="12">
    <location>
        <begin position="439"/>
        <end position="462"/>
    </location>
</feature>